<dbReference type="OrthoDB" id="100846at2157"/>
<dbReference type="InterPro" id="IPR017850">
    <property type="entry name" value="Alkaline_phosphatase_core_sf"/>
</dbReference>
<evidence type="ECO:0000313" key="1">
    <source>
        <dbReference type="EMBL" id="AXG08172.1"/>
    </source>
</evidence>
<proteinExistence type="predicted"/>
<keyword evidence="2" id="KW-1185">Reference proteome</keyword>
<protein>
    <recommendedName>
        <fullName evidence="3">Sulfatase N-terminal domain-containing protein</fullName>
    </recommendedName>
</protein>
<dbReference type="Proteomes" id="UP000253273">
    <property type="component" value="Chromosome"/>
</dbReference>
<dbReference type="AlphaFoldDB" id="A0A345E7K0"/>
<reference evidence="1 2" key="1">
    <citation type="submission" date="2018-07" db="EMBL/GenBank/DDBJ databases">
        <title>Genome sequences of Haloplanus sp. CBA1113.</title>
        <authorList>
            <person name="Kim Y.B."/>
            <person name="Roh S.W."/>
        </authorList>
    </citation>
    <scope>NUCLEOTIDE SEQUENCE [LARGE SCALE GENOMIC DNA]</scope>
    <source>
        <strain evidence="1 2">CBA1113</strain>
    </source>
</reference>
<gene>
    <name evidence="1" type="ORF">DU500_15450</name>
</gene>
<organism evidence="1 2">
    <name type="scientific">Haloplanus rubicundus</name>
    <dbReference type="NCBI Taxonomy" id="1547898"/>
    <lineage>
        <taxon>Archaea</taxon>
        <taxon>Methanobacteriati</taxon>
        <taxon>Methanobacteriota</taxon>
        <taxon>Stenosarchaea group</taxon>
        <taxon>Halobacteria</taxon>
        <taxon>Halobacteriales</taxon>
        <taxon>Haloferacaceae</taxon>
        <taxon>Haloplanus</taxon>
    </lineage>
</organism>
<evidence type="ECO:0000313" key="2">
    <source>
        <dbReference type="Proteomes" id="UP000253273"/>
    </source>
</evidence>
<dbReference type="EMBL" id="CP031150">
    <property type="protein sequence ID" value="AXG08172.1"/>
    <property type="molecule type" value="Genomic_DNA"/>
</dbReference>
<dbReference type="SUPFAM" id="SSF53649">
    <property type="entry name" value="Alkaline phosphatase-like"/>
    <property type="match status" value="1"/>
</dbReference>
<dbReference type="KEGG" id="haj:DU500_15450"/>
<dbReference type="Gene3D" id="3.40.720.10">
    <property type="entry name" value="Alkaline Phosphatase, subunit A"/>
    <property type="match status" value="1"/>
</dbReference>
<name>A0A345E7K0_9EURY</name>
<sequence length="260" mass="30171">MAEDWDTLILLDACRYDMFAERVSFDGELESRISLGSTSEEFLERNFADGEFHDTVYVNANVYFPKLDLDRNGTFHAVIDLLDDWDEDLEIAHPETVTDAAIEAHERYPNKRIIVHYMQPHLPFIGERGLELRERVGQRNAWVPFRNGDHPISVQELWDGYNENLDVAFEYVAELLDDIDGKVVLSSDHGNMVDERQGPIPTKRMFGHPWGVYSTELVRVPWFVVPFDERRAITTEPPVTNRGQSDELVEERLRSLGYRE</sequence>
<accession>A0A345E7K0</accession>
<evidence type="ECO:0008006" key="3">
    <source>
        <dbReference type="Google" id="ProtNLM"/>
    </source>
</evidence>